<keyword evidence="2" id="KW-1185">Reference proteome</keyword>
<comment type="caution">
    <text evidence="1">The sequence shown here is derived from an EMBL/GenBank/DDBJ whole genome shotgun (WGS) entry which is preliminary data.</text>
</comment>
<dbReference type="KEGG" id="more:E1B28_001845"/>
<proteinExistence type="predicted"/>
<dbReference type="Proteomes" id="UP001049176">
    <property type="component" value="Chromosome 1"/>
</dbReference>
<name>A0A9P7V476_9AGAR</name>
<evidence type="ECO:0000313" key="2">
    <source>
        <dbReference type="Proteomes" id="UP001049176"/>
    </source>
</evidence>
<protein>
    <submittedName>
        <fullName evidence="1">Uncharacterized protein</fullName>
    </submittedName>
</protein>
<dbReference type="EMBL" id="CM032181">
    <property type="protein sequence ID" value="KAG7100060.1"/>
    <property type="molecule type" value="Genomic_DNA"/>
</dbReference>
<reference evidence="1" key="1">
    <citation type="journal article" date="2021" name="Genome Biol. Evol.">
        <title>The assembled and annotated genome of the fairy-ring fungus Marasmius oreades.</title>
        <authorList>
            <person name="Hiltunen M."/>
            <person name="Ament-Velasquez S.L."/>
            <person name="Johannesson H."/>
        </authorList>
    </citation>
    <scope>NUCLEOTIDE SEQUENCE</scope>
    <source>
        <strain evidence="1">03SP1</strain>
    </source>
</reference>
<accession>A0A9P7V476</accession>
<gene>
    <name evidence="1" type="ORF">E1B28_001845</name>
</gene>
<dbReference type="AlphaFoldDB" id="A0A9P7V476"/>
<organism evidence="1 2">
    <name type="scientific">Marasmius oreades</name>
    <name type="common">fairy-ring Marasmius</name>
    <dbReference type="NCBI Taxonomy" id="181124"/>
    <lineage>
        <taxon>Eukaryota</taxon>
        <taxon>Fungi</taxon>
        <taxon>Dikarya</taxon>
        <taxon>Basidiomycota</taxon>
        <taxon>Agaricomycotina</taxon>
        <taxon>Agaricomycetes</taxon>
        <taxon>Agaricomycetidae</taxon>
        <taxon>Agaricales</taxon>
        <taxon>Marasmiineae</taxon>
        <taxon>Marasmiaceae</taxon>
        <taxon>Marasmius</taxon>
    </lineage>
</organism>
<evidence type="ECO:0000313" key="1">
    <source>
        <dbReference type="EMBL" id="KAG7100060.1"/>
    </source>
</evidence>
<dbReference type="RefSeq" id="XP_043016530.1">
    <property type="nucleotide sequence ID" value="XM_043147816.1"/>
</dbReference>
<sequence length="104" mass="11208">MFPIAPSMRKSVKAMAKVTLELTRNLVTRTSDSSRLESTCSRLASVNIRRVHSMYRASHDFVSGAGLVPLHSTTPSNAFVPGLTFHQPFIFAACLTPLFAAAGG</sequence>
<dbReference type="GeneID" id="66070921"/>